<dbReference type="Pfam" id="PF01565">
    <property type="entry name" value="FAD_binding_4"/>
    <property type="match status" value="1"/>
</dbReference>
<dbReference type="InterPro" id="IPR016169">
    <property type="entry name" value="FAD-bd_PCMH_sub2"/>
</dbReference>
<evidence type="ECO:0000256" key="1">
    <source>
        <dbReference type="ARBA" id="ARBA00001974"/>
    </source>
</evidence>
<evidence type="ECO:0000259" key="7">
    <source>
        <dbReference type="PROSITE" id="PS51387"/>
    </source>
</evidence>
<keyword evidence="5" id="KW-0560">Oxidoreductase</keyword>
<gene>
    <name evidence="8" type="ORF">IHE71_07315</name>
</gene>
<sequence length="498" mass="51242">MPPVGRRHHARSGEGSVARPGVIPRRPHPEESSVSTQTPRTGTTARTARTGPHDVGLAAGTVLVPGDAGYDQASSTLFATGRPALVVRPHDPAEVGRAVTYAARKGLALSVRSGGHSPLGHGTNDGGMVLDLTHLDAVEVIDPHRRIVRVGAGATWGQVAAALAPHGLGITAGDTASVGVGGLTLGGGVGWMVRRHGLAVDNLLAARVVTADGRSVTASPEQHAGLFWALRGGGGNFGVVTSFDFAAVPVGDVRFGSITYRPDDPAGLIRGWRDHLRTAPEELSSTLTLMPPFGGRPASVSVLLCDVHDDAGAAERAIEPLLRLGTVTDSAIETRPYADILEDGAHPAGMRVVARNVLVPELDDAVVGDLVAAHRGDRPTVLSLRGLGGAFGRVLPDATAFAHRDAEALVIGAVVVPGDASDAVVDDALSGWRPVAAHGTGVYVNFQGSATEADVRAAYPPATLERLAAIKRAYDPRNLFDRNLNIAPAGEPSSGGAA</sequence>
<evidence type="ECO:0000256" key="2">
    <source>
        <dbReference type="ARBA" id="ARBA00005466"/>
    </source>
</evidence>
<comment type="caution">
    <text evidence="8">The sequence shown here is derived from an EMBL/GenBank/DDBJ whole genome shotgun (WGS) entry which is preliminary data.</text>
</comment>
<name>A0ABR9MXD6_9MICO</name>
<keyword evidence="4" id="KW-0274">FAD</keyword>
<dbReference type="InterPro" id="IPR016167">
    <property type="entry name" value="FAD-bd_PCMH_sub1"/>
</dbReference>
<feature type="compositionally biased region" description="Basic residues" evidence="6">
    <location>
        <begin position="1"/>
        <end position="10"/>
    </location>
</feature>
<accession>A0ABR9MXD6</accession>
<evidence type="ECO:0000256" key="4">
    <source>
        <dbReference type="ARBA" id="ARBA00022827"/>
    </source>
</evidence>
<dbReference type="InterPro" id="IPR050416">
    <property type="entry name" value="FAD-linked_Oxidoreductase"/>
</dbReference>
<proteinExistence type="inferred from homology"/>
<dbReference type="EMBL" id="JADAQT010000065">
    <property type="protein sequence ID" value="MBE1875513.1"/>
    <property type="molecule type" value="Genomic_DNA"/>
</dbReference>
<feature type="domain" description="FAD-binding PCMH-type" evidence="7">
    <location>
        <begin position="79"/>
        <end position="250"/>
    </location>
</feature>
<dbReference type="InterPro" id="IPR016166">
    <property type="entry name" value="FAD-bd_PCMH"/>
</dbReference>
<evidence type="ECO:0000313" key="8">
    <source>
        <dbReference type="EMBL" id="MBE1875513.1"/>
    </source>
</evidence>
<reference evidence="8 9" key="1">
    <citation type="submission" date="2020-10" db="EMBL/GenBank/DDBJ databases">
        <title>Myceligenerans pegani sp. nov., an endophytic actinomycete isolated from Peganum harmala L. in Xinjiang, China.</title>
        <authorList>
            <person name="Xin L."/>
        </authorList>
    </citation>
    <scope>NUCLEOTIDE SEQUENCE [LARGE SCALE GENOMIC DNA]</scope>
    <source>
        <strain evidence="8 9">TRM65318</strain>
    </source>
</reference>
<comment type="similarity">
    <text evidence="2">Belongs to the oxygen-dependent FAD-linked oxidoreductase family.</text>
</comment>
<dbReference type="InterPro" id="IPR036318">
    <property type="entry name" value="FAD-bd_PCMH-like_sf"/>
</dbReference>
<dbReference type="Gene3D" id="3.40.462.20">
    <property type="match status" value="1"/>
</dbReference>
<keyword evidence="9" id="KW-1185">Reference proteome</keyword>
<protein>
    <submittedName>
        <fullName evidence="8">FAD-binding oxidoreductase</fullName>
    </submittedName>
</protein>
<dbReference type="SUPFAM" id="SSF56176">
    <property type="entry name" value="FAD-binding/transporter-associated domain-like"/>
    <property type="match status" value="1"/>
</dbReference>
<feature type="region of interest" description="Disordered" evidence="6">
    <location>
        <begin position="1"/>
        <end position="53"/>
    </location>
</feature>
<evidence type="ECO:0000256" key="5">
    <source>
        <dbReference type="ARBA" id="ARBA00023002"/>
    </source>
</evidence>
<dbReference type="Gene3D" id="3.30.465.10">
    <property type="match status" value="1"/>
</dbReference>
<keyword evidence="3" id="KW-0285">Flavoprotein</keyword>
<dbReference type="InterPro" id="IPR006093">
    <property type="entry name" value="Oxy_OxRdtase_FAD_BS"/>
</dbReference>
<dbReference type="PROSITE" id="PS51387">
    <property type="entry name" value="FAD_PCMH"/>
    <property type="match status" value="1"/>
</dbReference>
<dbReference type="PANTHER" id="PTHR42973:SF39">
    <property type="entry name" value="FAD-BINDING PCMH-TYPE DOMAIN-CONTAINING PROTEIN"/>
    <property type="match status" value="1"/>
</dbReference>
<dbReference type="InterPro" id="IPR006094">
    <property type="entry name" value="Oxid_FAD_bind_N"/>
</dbReference>
<dbReference type="Proteomes" id="UP000625527">
    <property type="component" value="Unassembled WGS sequence"/>
</dbReference>
<dbReference type="Pfam" id="PF08031">
    <property type="entry name" value="BBE"/>
    <property type="match status" value="1"/>
</dbReference>
<evidence type="ECO:0000256" key="6">
    <source>
        <dbReference type="SAM" id="MobiDB-lite"/>
    </source>
</evidence>
<evidence type="ECO:0000313" key="9">
    <source>
        <dbReference type="Proteomes" id="UP000625527"/>
    </source>
</evidence>
<comment type="cofactor">
    <cofactor evidence="1">
        <name>FAD</name>
        <dbReference type="ChEBI" id="CHEBI:57692"/>
    </cofactor>
</comment>
<evidence type="ECO:0000256" key="3">
    <source>
        <dbReference type="ARBA" id="ARBA00022630"/>
    </source>
</evidence>
<dbReference type="PROSITE" id="PS00862">
    <property type="entry name" value="OX2_COVAL_FAD"/>
    <property type="match status" value="1"/>
</dbReference>
<dbReference type="InterPro" id="IPR012951">
    <property type="entry name" value="BBE"/>
</dbReference>
<feature type="compositionally biased region" description="Low complexity" evidence="6">
    <location>
        <begin position="38"/>
        <end position="50"/>
    </location>
</feature>
<dbReference type="Gene3D" id="3.30.43.10">
    <property type="entry name" value="Uridine Diphospho-n-acetylenolpyruvylglucosamine Reductase, domain 2"/>
    <property type="match status" value="1"/>
</dbReference>
<dbReference type="PANTHER" id="PTHR42973">
    <property type="entry name" value="BINDING OXIDOREDUCTASE, PUTATIVE (AFU_ORTHOLOGUE AFUA_1G17690)-RELATED"/>
    <property type="match status" value="1"/>
</dbReference>
<organism evidence="8 9">
    <name type="scientific">Myceligenerans pegani</name>
    <dbReference type="NCBI Taxonomy" id="2776917"/>
    <lineage>
        <taxon>Bacteria</taxon>
        <taxon>Bacillati</taxon>
        <taxon>Actinomycetota</taxon>
        <taxon>Actinomycetes</taxon>
        <taxon>Micrococcales</taxon>
        <taxon>Promicromonosporaceae</taxon>
        <taxon>Myceligenerans</taxon>
    </lineage>
</organism>